<dbReference type="EMBL" id="CP066558">
    <property type="protein sequence ID" value="QQF83251.1"/>
    <property type="molecule type" value="Genomic_DNA"/>
</dbReference>
<feature type="chain" id="PRO_5040226623" description="Lipoprotein" evidence="1">
    <location>
        <begin position="19"/>
        <end position="107"/>
    </location>
</feature>
<evidence type="ECO:0000313" key="3">
    <source>
        <dbReference type="Proteomes" id="UP000595373"/>
    </source>
</evidence>
<organism evidence="2 3">
    <name type="scientific">Histophilus somni</name>
    <name type="common">Haemophilus somnus</name>
    <dbReference type="NCBI Taxonomy" id="731"/>
    <lineage>
        <taxon>Bacteria</taxon>
        <taxon>Pseudomonadati</taxon>
        <taxon>Pseudomonadota</taxon>
        <taxon>Gammaproteobacteria</taxon>
        <taxon>Pasteurellales</taxon>
        <taxon>Pasteurellaceae</taxon>
        <taxon>Histophilus</taxon>
    </lineage>
</organism>
<evidence type="ECO:0000256" key="1">
    <source>
        <dbReference type="SAM" id="SignalP"/>
    </source>
</evidence>
<evidence type="ECO:0008006" key="4">
    <source>
        <dbReference type="Google" id="ProtNLM"/>
    </source>
</evidence>
<reference evidence="2 3" key="1">
    <citation type="submission" date="2020-12" db="EMBL/GenBank/DDBJ databases">
        <title>ASc-MMNZ-VFA-070.</title>
        <authorList>
            <person name="Schryvers A."/>
            <person name="Mostafa Nazari M."/>
            <person name="Farshchi Andisi V."/>
            <person name="Timsit E."/>
            <person name="Walter Morck D."/>
        </authorList>
    </citation>
    <scope>NUCLEOTIDE SEQUENCE [LARGE SCALE GENOMIC DNA]</scope>
    <source>
        <strain evidence="2 3">ASc-MMNZ-VFA-070</strain>
    </source>
</reference>
<keyword evidence="3" id="KW-1185">Reference proteome</keyword>
<dbReference type="PROSITE" id="PS51257">
    <property type="entry name" value="PROKAR_LIPOPROTEIN"/>
    <property type="match status" value="1"/>
</dbReference>
<protein>
    <recommendedName>
        <fullName evidence="4">Lipoprotein</fullName>
    </recommendedName>
</protein>
<gene>
    <name evidence="2" type="ORF">JFL49_04965</name>
</gene>
<dbReference type="AlphaFoldDB" id="A0A9Q6Z2J6"/>
<dbReference type="RefSeq" id="WP_075293917.1">
    <property type="nucleotide sequence ID" value="NZ_CP018802.1"/>
</dbReference>
<sequence>MKKVTLAFTLLLGFLGLAACSSTKNDNVYRGEILFATQKGNNLKLTIRKNDCKQQEGGIKEIVLSHSYDSHLVVGSCVEVSHNDDGITVTNISRKRSSSWLSRTSKN</sequence>
<evidence type="ECO:0000313" key="2">
    <source>
        <dbReference type="EMBL" id="QQF83251.1"/>
    </source>
</evidence>
<accession>A0A9Q6Z2J6</accession>
<dbReference type="Proteomes" id="UP000595373">
    <property type="component" value="Chromosome"/>
</dbReference>
<keyword evidence="1" id="KW-0732">Signal</keyword>
<dbReference type="OrthoDB" id="5688244at2"/>
<proteinExistence type="predicted"/>
<name>A0A9Q6Z2J6_HISSO</name>
<feature type="signal peptide" evidence="1">
    <location>
        <begin position="1"/>
        <end position="18"/>
    </location>
</feature>